<proteinExistence type="predicted"/>
<dbReference type="Proteomes" id="UP001472677">
    <property type="component" value="Unassembled WGS sequence"/>
</dbReference>
<organism evidence="2 3">
    <name type="scientific">Hibiscus sabdariffa</name>
    <name type="common">roselle</name>
    <dbReference type="NCBI Taxonomy" id="183260"/>
    <lineage>
        <taxon>Eukaryota</taxon>
        <taxon>Viridiplantae</taxon>
        <taxon>Streptophyta</taxon>
        <taxon>Embryophyta</taxon>
        <taxon>Tracheophyta</taxon>
        <taxon>Spermatophyta</taxon>
        <taxon>Magnoliopsida</taxon>
        <taxon>eudicotyledons</taxon>
        <taxon>Gunneridae</taxon>
        <taxon>Pentapetalae</taxon>
        <taxon>rosids</taxon>
        <taxon>malvids</taxon>
        <taxon>Malvales</taxon>
        <taxon>Malvaceae</taxon>
        <taxon>Malvoideae</taxon>
        <taxon>Hibiscus</taxon>
    </lineage>
</organism>
<dbReference type="EMBL" id="JBBPBM010001208">
    <property type="protein sequence ID" value="KAK8486083.1"/>
    <property type="molecule type" value="Genomic_DNA"/>
</dbReference>
<gene>
    <name evidence="2" type="ORF">V6N12_012451</name>
</gene>
<name>A0ABR2A0C1_9ROSI</name>
<evidence type="ECO:0000313" key="3">
    <source>
        <dbReference type="Proteomes" id="UP001472677"/>
    </source>
</evidence>
<keyword evidence="3" id="KW-1185">Reference proteome</keyword>
<feature type="region of interest" description="Disordered" evidence="1">
    <location>
        <begin position="1"/>
        <end position="28"/>
    </location>
</feature>
<protein>
    <submittedName>
        <fullName evidence="2">Uncharacterized protein</fullName>
    </submittedName>
</protein>
<reference evidence="2 3" key="1">
    <citation type="journal article" date="2024" name="G3 (Bethesda)">
        <title>Genome assembly of Hibiscus sabdariffa L. provides insights into metabolisms of medicinal natural products.</title>
        <authorList>
            <person name="Kim T."/>
        </authorList>
    </citation>
    <scope>NUCLEOTIDE SEQUENCE [LARGE SCALE GENOMIC DNA]</scope>
    <source>
        <strain evidence="2">TK-2024</strain>
        <tissue evidence="2">Old leaves</tissue>
    </source>
</reference>
<evidence type="ECO:0000313" key="2">
    <source>
        <dbReference type="EMBL" id="KAK8486083.1"/>
    </source>
</evidence>
<accession>A0ABR2A0C1</accession>
<comment type="caution">
    <text evidence="2">The sequence shown here is derived from an EMBL/GenBank/DDBJ whole genome shotgun (WGS) entry which is preliminary data.</text>
</comment>
<sequence>MAPTSSGVVRPLTTTSLPTPKFGSTSGSVMAREEWNLAGRRGSKRGGQCGQRTGLTFSFCQCLSTSFESSF</sequence>
<evidence type="ECO:0000256" key="1">
    <source>
        <dbReference type="SAM" id="MobiDB-lite"/>
    </source>
</evidence>